<dbReference type="InterPro" id="IPR020845">
    <property type="entry name" value="AMP-binding_CS"/>
</dbReference>
<keyword evidence="2" id="KW-0276">Fatty acid metabolism</keyword>
<sequence length="621" mass="66891">MSITYARNAPLAPSDSRFVSIPERLMRTAARQPTQAAYHVRDAAGWQPTSWEAYAAQVRQAARALVALGVQPGDAVCILGFNRPEWTTMDLAAMMVGGAAAGIYWSSAANEIAYIVEHSGCTVLLVENAQQWQKAACEPQALASLRATVMMRRAPTEAPAQAPAGVSPPMTWEAFMALGASLEHDAEVQRRLDAIQQSDIGTLIYTSGTTGHPKAVELSHANLSWTSAGLSAAFAVTPQDRLISYLPLAHVAEQMGAICNHVLAGYQVYFASSLETLGEHLQEVHPTIFFGVPRVWEKMQAAITSKLNAATGTKAALAGWALRAGRDWHAKALQGQEPGAWLDMKKRLAGKLVHKKVQQALGFDQARILLSGAAPISVENLQFFTSLDLLIGEVYGQSEDSGPTAISLPGFIRIGAAGKPLPGVQVRIADDGEILVKGPNVFVGYKGRPEATAETLQDGWLHSGDLGRIDKDGFIYVTGRKKDLLITSGGKNISPGNIEADLMNLPLVEHAIVVGDSRHYLAALLTLTPDVLRDFAQQRGLAGGLEAWCRSAEVRAELQRGLDTVNTRQARVAQVRKFSVIADALSIDNGCLTPTQKIRRNVVQRQYAAEIDALYRDEAVG</sequence>
<dbReference type="PANTHER" id="PTHR43272">
    <property type="entry name" value="LONG-CHAIN-FATTY-ACID--COA LIGASE"/>
    <property type="match status" value="1"/>
</dbReference>
<dbReference type="InterPro" id="IPR045851">
    <property type="entry name" value="AMP-bd_C_sf"/>
</dbReference>
<keyword evidence="1 6" id="KW-0436">Ligase</keyword>
<dbReference type="KEGG" id="simp:C6571_17650"/>
<dbReference type="OrthoDB" id="9766486at2"/>
<organism evidence="6 7">
    <name type="scientific">Simplicispira suum</name>
    <dbReference type="NCBI Taxonomy" id="2109915"/>
    <lineage>
        <taxon>Bacteria</taxon>
        <taxon>Pseudomonadati</taxon>
        <taxon>Pseudomonadota</taxon>
        <taxon>Betaproteobacteria</taxon>
        <taxon>Burkholderiales</taxon>
        <taxon>Comamonadaceae</taxon>
        <taxon>Simplicispira</taxon>
    </lineage>
</organism>
<accession>A0A2S0N3X7</accession>
<evidence type="ECO:0000256" key="4">
    <source>
        <dbReference type="ARBA" id="ARBA00024484"/>
    </source>
</evidence>
<dbReference type="Proteomes" id="UP000239326">
    <property type="component" value="Chromosome"/>
</dbReference>
<dbReference type="RefSeq" id="WP_106447853.1">
    <property type="nucleotide sequence ID" value="NZ_CP027669.1"/>
</dbReference>
<dbReference type="Pfam" id="PF23562">
    <property type="entry name" value="AMP-binding_C_3"/>
    <property type="match status" value="1"/>
</dbReference>
<dbReference type="InterPro" id="IPR000873">
    <property type="entry name" value="AMP-dep_synth/lig_dom"/>
</dbReference>
<dbReference type="PANTHER" id="PTHR43272:SF32">
    <property type="entry name" value="AMP-DEPENDENT SYNTHETASE_LIGASE DOMAIN-CONTAINING PROTEIN"/>
    <property type="match status" value="1"/>
</dbReference>
<dbReference type="CDD" id="cd05907">
    <property type="entry name" value="VL_LC_FACS_like"/>
    <property type="match status" value="1"/>
</dbReference>
<dbReference type="PROSITE" id="PS00455">
    <property type="entry name" value="AMP_BINDING"/>
    <property type="match status" value="1"/>
</dbReference>
<proteinExistence type="predicted"/>
<dbReference type="Gene3D" id="3.40.50.12780">
    <property type="entry name" value="N-terminal domain of ligase-like"/>
    <property type="match status" value="1"/>
</dbReference>
<keyword evidence="3" id="KW-0443">Lipid metabolism</keyword>
<protein>
    <submittedName>
        <fullName evidence="6">Long-chain fatty acid--CoA ligase</fullName>
    </submittedName>
</protein>
<dbReference type="AlphaFoldDB" id="A0A2S0N3X7"/>
<dbReference type="GO" id="GO:0004467">
    <property type="term" value="F:long-chain fatty acid-CoA ligase activity"/>
    <property type="evidence" value="ECO:0007669"/>
    <property type="project" value="UniProtKB-EC"/>
</dbReference>
<evidence type="ECO:0000256" key="2">
    <source>
        <dbReference type="ARBA" id="ARBA00022832"/>
    </source>
</evidence>
<dbReference type="SUPFAM" id="SSF56801">
    <property type="entry name" value="Acetyl-CoA synthetase-like"/>
    <property type="match status" value="1"/>
</dbReference>
<dbReference type="Pfam" id="PF00501">
    <property type="entry name" value="AMP-binding"/>
    <property type="match status" value="1"/>
</dbReference>
<feature type="domain" description="AMP-dependent synthetase/ligase" evidence="5">
    <location>
        <begin position="27"/>
        <end position="445"/>
    </location>
</feature>
<dbReference type="Gene3D" id="3.30.300.30">
    <property type="match status" value="1"/>
</dbReference>
<name>A0A2S0N3X7_9BURK</name>
<evidence type="ECO:0000256" key="1">
    <source>
        <dbReference type="ARBA" id="ARBA00022598"/>
    </source>
</evidence>
<evidence type="ECO:0000313" key="6">
    <source>
        <dbReference type="EMBL" id="AVO42878.1"/>
    </source>
</evidence>
<dbReference type="GO" id="GO:0016020">
    <property type="term" value="C:membrane"/>
    <property type="evidence" value="ECO:0007669"/>
    <property type="project" value="TreeGrafter"/>
</dbReference>
<comment type="catalytic activity">
    <reaction evidence="4">
        <text>a long-chain fatty acid + ATP + CoA = a long-chain fatty acyl-CoA + AMP + diphosphate</text>
        <dbReference type="Rhea" id="RHEA:15421"/>
        <dbReference type="ChEBI" id="CHEBI:30616"/>
        <dbReference type="ChEBI" id="CHEBI:33019"/>
        <dbReference type="ChEBI" id="CHEBI:57287"/>
        <dbReference type="ChEBI" id="CHEBI:57560"/>
        <dbReference type="ChEBI" id="CHEBI:83139"/>
        <dbReference type="ChEBI" id="CHEBI:456215"/>
        <dbReference type="EC" id="6.2.1.3"/>
    </reaction>
    <physiologicalReaction direction="left-to-right" evidence="4">
        <dbReference type="Rhea" id="RHEA:15422"/>
    </physiologicalReaction>
</comment>
<evidence type="ECO:0000313" key="7">
    <source>
        <dbReference type="Proteomes" id="UP000239326"/>
    </source>
</evidence>
<evidence type="ECO:0000256" key="3">
    <source>
        <dbReference type="ARBA" id="ARBA00023098"/>
    </source>
</evidence>
<dbReference type="EMBL" id="CP027669">
    <property type="protein sequence ID" value="AVO42878.1"/>
    <property type="molecule type" value="Genomic_DNA"/>
</dbReference>
<evidence type="ECO:0000259" key="5">
    <source>
        <dbReference type="Pfam" id="PF00501"/>
    </source>
</evidence>
<dbReference type="InterPro" id="IPR042099">
    <property type="entry name" value="ANL_N_sf"/>
</dbReference>
<gene>
    <name evidence="6" type="ORF">C6571_17650</name>
</gene>
<keyword evidence="7" id="KW-1185">Reference proteome</keyword>
<reference evidence="6 7" key="1">
    <citation type="submission" date="2018-03" db="EMBL/GenBank/DDBJ databases">
        <title>Genome sequencing of Simplicispira sp.</title>
        <authorList>
            <person name="Kim S.-J."/>
            <person name="Heo J."/>
            <person name="Kwon S.-W."/>
        </authorList>
    </citation>
    <scope>NUCLEOTIDE SEQUENCE [LARGE SCALE GENOMIC DNA]</scope>
    <source>
        <strain evidence="6 7">SC1-8</strain>
    </source>
</reference>